<dbReference type="InterPro" id="IPR045389">
    <property type="entry name" value="DUF6522"/>
</dbReference>
<name>A0ABT6XK25_9GAMM</name>
<reference evidence="1 2" key="1">
    <citation type="submission" date="2023-05" db="EMBL/GenBank/DDBJ databases">
        <title>Lysobacter sp. strain LF1 Genome sequencing and assembly.</title>
        <authorList>
            <person name="Jung Y."/>
        </authorList>
    </citation>
    <scope>NUCLEOTIDE SEQUENCE [LARGE SCALE GENOMIC DNA]</scope>
    <source>
        <strain evidence="1 2">LF1</strain>
    </source>
</reference>
<organism evidence="1 2">
    <name type="scientific">Lysobacter stagni</name>
    <dbReference type="NCBI Taxonomy" id="3045172"/>
    <lineage>
        <taxon>Bacteria</taxon>
        <taxon>Pseudomonadati</taxon>
        <taxon>Pseudomonadota</taxon>
        <taxon>Gammaproteobacteria</taxon>
        <taxon>Lysobacterales</taxon>
        <taxon>Lysobacteraceae</taxon>
        <taxon>Lysobacter</taxon>
    </lineage>
</organism>
<keyword evidence="2" id="KW-1185">Reference proteome</keyword>
<evidence type="ECO:0000313" key="1">
    <source>
        <dbReference type="EMBL" id="MDI9240095.1"/>
    </source>
</evidence>
<dbReference type="Pfam" id="PF20132">
    <property type="entry name" value="DUF6522"/>
    <property type="match status" value="1"/>
</dbReference>
<proteinExistence type="predicted"/>
<dbReference type="RefSeq" id="WP_283213449.1">
    <property type="nucleotide sequence ID" value="NZ_JASGBI010000001.1"/>
</dbReference>
<gene>
    <name evidence="1" type="ORF">QLQ15_14365</name>
</gene>
<dbReference type="Proteomes" id="UP001321580">
    <property type="component" value="Unassembled WGS sequence"/>
</dbReference>
<evidence type="ECO:0000313" key="2">
    <source>
        <dbReference type="Proteomes" id="UP001321580"/>
    </source>
</evidence>
<comment type="caution">
    <text evidence="1">The sequence shown here is derived from an EMBL/GenBank/DDBJ whole genome shotgun (WGS) entry which is preliminary data.</text>
</comment>
<protein>
    <submittedName>
        <fullName evidence="1">DUF6522 family protein</fullName>
    </submittedName>
</protein>
<sequence length="80" mass="8866">MNDSAGSRNRTIDVDAGLVAGHLGLAVAEFKQLMERRQITLLCERGVAEDVGTYRASFYYARRKVRLVLDHAGRVLSVTT</sequence>
<accession>A0ABT6XK25</accession>
<dbReference type="EMBL" id="JASGBI010000001">
    <property type="protein sequence ID" value="MDI9240095.1"/>
    <property type="molecule type" value="Genomic_DNA"/>
</dbReference>